<protein>
    <recommendedName>
        <fullName evidence="4">ABC transporter permease</fullName>
    </recommendedName>
</protein>
<comment type="caution">
    <text evidence="2">The sequence shown here is derived from an EMBL/GenBank/DDBJ whole genome shotgun (WGS) entry which is preliminary data.</text>
</comment>
<feature type="transmembrane region" description="Helical" evidence="1">
    <location>
        <begin position="131"/>
        <end position="152"/>
    </location>
</feature>
<sequence>MNVYAVHIGLKELVVMVSKPWLFALTFLAFPPAGLLARAVVGPVDSVTAGLVGGAIVGLVVGAAQWLVLRTVVSAWWIAATTAAVGIGLAVTAGLGLVSTDRSDLLAIGLVTGVLVGAAQALVLPARLRVAWGAAVAVLWPLAWQVTALVGVDLTQGWAVFGASGALVYSASLAGLLALAGRRMAVEATA</sequence>
<evidence type="ECO:0000256" key="1">
    <source>
        <dbReference type="SAM" id="Phobius"/>
    </source>
</evidence>
<reference evidence="3" key="1">
    <citation type="journal article" date="2019" name="Int. J. Syst. Evol. Microbiol.">
        <title>The Global Catalogue of Microorganisms (GCM) 10K type strain sequencing project: providing services to taxonomists for standard genome sequencing and annotation.</title>
        <authorList>
            <consortium name="The Broad Institute Genomics Platform"/>
            <consortium name="The Broad Institute Genome Sequencing Center for Infectious Disease"/>
            <person name="Wu L."/>
            <person name="Ma J."/>
        </authorList>
    </citation>
    <scope>NUCLEOTIDE SEQUENCE [LARGE SCALE GENOMIC DNA]</scope>
    <source>
        <strain evidence="3">CGMCC 4.7317</strain>
    </source>
</reference>
<dbReference type="Proteomes" id="UP001596138">
    <property type="component" value="Unassembled WGS sequence"/>
</dbReference>
<evidence type="ECO:0008006" key="4">
    <source>
        <dbReference type="Google" id="ProtNLM"/>
    </source>
</evidence>
<name>A0ABW1SWC7_9ACTN</name>
<keyword evidence="1" id="KW-0812">Transmembrane</keyword>
<dbReference type="EMBL" id="JBHSTI010000002">
    <property type="protein sequence ID" value="MFC6236579.1"/>
    <property type="molecule type" value="Genomic_DNA"/>
</dbReference>
<gene>
    <name evidence="2" type="ORF">ACFQGU_01715</name>
</gene>
<proteinExistence type="predicted"/>
<feature type="transmembrane region" description="Helical" evidence="1">
    <location>
        <begin position="21"/>
        <end position="41"/>
    </location>
</feature>
<keyword evidence="1" id="KW-0472">Membrane</keyword>
<keyword evidence="3" id="KW-1185">Reference proteome</keyword>
<evidence type="ECO:0000313" key="2">
    <source>
        <dbReference type="EMBL" id="MFC6236579.1"/>
    </source>
</evidence>
<keyword evidence="1" id="KW-1133">Transmembrane helix</keyword>
<feature type="transmembrane region" description="Helical" evidence="1">
    <location>
        <begin position="76"/>
        <end position="99"/>
    </location>
</feature>
<feature type="transmembrane region" description="Helical" evidence="1">
    <location>
        <begin position="105"/>
        <end position="124"/>
    </location>
</feature>
<dbReference type="RefSeq" id="WP_386763621.1">
    <property type="nucleotide sequence ID" value="NZ_JBHSTI010000002.1"/>
</dbReference>
<feature type="transmembrane region" description="Helical" evidence="1">
    <location>
        <begin position="47"/>
        <end position="69"/>
    </location>
</feature>
<evidence type="ECO:0000313" key="3">
    <source>
        <dbReference type="Proteomes" id="UP001596138"/>
    </source>
</evidence>
<feature type="transmembrane region" description="Helical" evidence="1">
    <location>
        <begin position="158"/>
        <end position="180"/>
    </location>
</feature>
<accession>A0ABW1SWC7</accession>
<organism evidence="2 3">
    <name type="scientific">Longivirga aurantiaca</name>
    <dbReference type="NCBI Taxonomy" id="1837743"/>
    <lineage>
        <taxon>Bacteria</taxon>
        <taxon>Bacillati</taxon>
        <taxon>Actinomycetota</taxon>
        <taxon>Actinomycetes</taxon>
        <taxon>Sporichthyales</taxon>
        <taxon>Sporichthyaceae</taxon>
        <taxon>Longivirga</taxon>
    </lineage>
</organism>